<feature type="transmembrane region" description="Helical" evidence="1">
    <location>
        <begin position="230"/>
        <end position="249"/>
    </location>
</feature>
<evidence type="ECO:0000256" key="1">
    <source>
        <dbReference type="SAM" id="Phobius"/>
    </source>
</evidence>
<evidence type="ECO:0000313" key="3">
    <source>
        <dbReference type="Proteomes" id="UP000186922"/>
    </source>
</evidence>
<feature type="transmembrane region" description="Helical" evidence="1">
    <location>
        <begin position="57"/>
        <end position="76"/>
    </location>
</feature>
<feature type="transmembrane region" description="Helical" evidence="1">
    <location>
        <begin position="196"/>
        <end position="218"/>
    </location>
</feature>
<keyword evidence="1" id="KW-0812">Transmembrane</keyword>
<keyword evidence="3" id="KW-1185">Reference proteome</keyword>
<feature type="transmembrane region" description="Helical" evidence="1">
    <location>
        <begin position="261"/>
        <end position="281"/>
    </location>
</feature>
<protein>
    <submittedName>
        <fullName evidence="2">Uncharacterized protein</fullName>
    </submittedName>
</protein>
<dbReference type="Proteomes" id="UP000186922">
    <property type="component" value="Unassembled WGS sequence"/>
</dbReference>
<feature type="transmembrane region" description="Helical" evidence="1">
    <location>
        <begin position="110"/>
        <end position="127"/>
    </location>
</feature>
<reference evidence="2 3" key="1">
    <citation type="journal article" date="2016" name="Nat. Commun.">
        <title>Extremotolerant tardigrade genome and improved radiotolerance of human cultured cells by tardigrade-unique protein.</title>
        <authorList>
            <person name="Hashimoto T."/>
            <person name="Horikawa D.D."/>
            <person name="Saito Y."/>
            <person name="Kuwahara H."/>
            <person name="Kozuka-Hata H."/>
            <person name="Shin-I T."/>
            <person name="Minakuchi Y."/>
            <person name="Ohishi K."/>
            <person name="Motoyama A."/>
            <person name="Aizu T."/>
            <person name="Enomoto A."/>
            <person name="Kondo K."/>
            <person name="Tanaka S."/>
            <person name="Hara Y."/>
            <person name="Koshikawa S."/>
            <person name="Sagara H."/>
            <person name="Miura T."/>
            <person name="Yokobori S."/>
            <person name="Miyagawa K."/>
            <person name="Suzuki Y."/>
            <person name="Kubo T."/>
            <person name="Oyama M."/>
            <person name="Kohara Y."/>
            <person name="Fujiyama A."/>
            <person name="Arakawa K."/>
            <person name="Katayama T."/>
            <person name="Toyoda A."/>
            <person name="Kunieda T."/>
        </authorList>
    </citation>
    <scope>NUCLEOTIDE SEQUENCE [LARGE SCALE GENOMIC DNA]</scope>
    <source>
        <strain evidence="2 3">YOKOZUNA-1</strain>
    </source>
</reference>
<accession>A0A1D1UJC8</accession>
<proteinExistence type="predicted"/>
<gene>
    <name evidence="2" type="primary">RvY_01288</name>
    <name evidence="2" type="synonym">RvY_01288.1</name>
    <name evidence="2" type="ORF">RvY_01288-1</name>
</gene>
<feature type="transmembrane region" description="Helical" evidence="1">
    <location>
        <begin position="301"/>
        <end position="323"/>
    </location>
</feature>
<dbReference type="EMBL" id="BDGG01000001">
    <property type="protein sequence ID" value="GAU88620.1"/>
    <property type="molecule type" value="Genomic_DNA"/>
</dbReference>
<feature type="transmembrane region" description="Helical" evidence="1">
    <location>
        <begin position="83"/>
        <end position="104"/>
    </location>
</feature>
<keyword evidence="1" id="KW-0472">Membrane</keyword>
<organism evidence="2 3">
    <name type="scientific">Ramazzottius varieornatus</name>
    <name type="common">Water bear</name>
    <name type="synonym">Tardigrade</name>
    <dbReference type="NCBI Taxonomy" id="947166"/>
    <lineage>
        <taxon>Eukaryota</taxon>
        <taxon>Metazoa</taxon>
        <taxon>Ecdysozoa</taxon>
        <taxon>Tardigrada</taxon>
        <taxon>Eutardigrada</taxon>
        <taxon>Parachela</taxon>
        <taxon>Hypsibioidea</taxon>
        <taxon>Ramazzottiidae</taxon>
        <taxon>Ramazzottius</taxon>
    </lineage>
</organism>
<dbReference type="AlphaFoldDB" id="A0A1D1UJC8"/>
<sequence>MLAFRCSRIVASLFHRAIFLLLADLLAGHKWFIVNNFTSLIDVVFGTDYDFSHYHDLRFTLTGLGFIFCWWMVHYLSTREMWFNGMAMELFLLVQVLGYLSNYAFTTTNLYQPLIIALIVFVSFRYYRHYLNHIRTLDPERSLYRVAQLQRPFVPKRALQLIQMTPLCYSFLLKIHQYMDEGTYVRVKYSLGMADALVYVGINMDLGLVVLSRIVGTLRTAYKELSLGNIAWMVRVNVTGAYTVMIRDFGWKSIPSDQLHISWFLYWVIKVILITVMWGQTDPAVRDFYPQYVAQELAGSFVAATATVYFLCLSTGMFMTFLATACTMSGDVIPQSNVLHSCFDTVQHIRWNCFPWKVPPYKQVTLTMHAILFGHIPLCGKMIQNVGQTARRTCP</sequence>
<dbReference type="OrthoDB" id="10378058at2759"/>
<keyword evidence="1" id="KW-1133">Transmembrane helix</keyword>
<name>A0A1D1UJC8_RAMVA</name>
<evidence type="ECO:0000313" key="2">
    <source>
        <dbReference type="EMBL" id="GAU88620.1"/>
    </source>
</evidence>
<comment type="caution">
    <text evidence="2">The sequence shown here is derived from an EMBL/GenBank/DDBJ whole genome shotgun (WGS) entry which is preliminary data.</text>
</comment>